<dbReference type="NCBIfam" id="TIGR00562">
    <property type="entry name" value="proto_IX_ox"/>
    <property type="match status" value="1"/>
</dbReference>
<dbReference type="VEuPathDB" id="VectorBase:LLONM1_007767"/>
<comment type="pathway">
    <text evidence="2 11">Porphyrin-containing compound metabolism; protoporphyrin-IX biosynthesis; protoporphyrin-IX from protoporphyrinogen-IX: step 1/1.</text>
</comment>
<keyword evidence="7 11" id="KW-0560">Oxidoreductase</keyword>
<evidence type="ECO:0000256" key="10">
    <source>
        <dbReference type="ARBA" id="ARBA00047554"/>
    </source>
</evidence>
<dbReference type="AlphaFoldDB" id="A0A7G3AVE8"/>
<comment type="function">
    <text evidence="1 11">Catalyzes the 6-electron oxidation of protoporphyrinogen-IX to form protoporphyrin-IX.</text>
</comment>
<dbReference type="GO" id="GO:0004729">
    <property type="term" value="F:oxygen-dependent protoporphyrinogen oxidase activity"/>
    <property type="evidence" value="ECO:0007669"/>
    <property type="project" value="UniProtKB-UniRule"/>
</dbReference>
<comment type="cofactor">
    <cofactor evidence="11">
        <name>FAD</name>
        <dbReference type="ChEBI" id="CHEBI:57692"/>
    </cofactor>
    <text evidence="11">Binds 1 FAD per subunit.</text>
</comment>
<keyword evidence="9 11" id="KW-0627">Porphyrin biosynthesis</keyword>
<evidence type="ECO:0000256" key="4">
    <source>
        <dbReference type="ARBA" id="ARBA00012867"/>
    </source>
</evidence>
<evidence type="ECO:0000256" key="5">
    <source>
        <dbReference type="ARBA" id="ARBA00022630"/>
    </source>
</evidence>
<evidence type="ECO:0000256" key="2">
    <source>
        <dbReference type="ARBA" id="ARBA00005073"/>
    </source>
</evidence>
<accession>A0A7G3AVE8</accession>
<evidence type="ECO:0000256" key="6">
    <source>
        <dbReference type="ARBA" id="ARBA00022827"/>
    </source>
</evidence>
<feature type="domain" description="Amine oxidase" evidence="12">
    <location>
        <begin position="9"/>
        <end position="471"/>
    </location>
</feature>
<dbReference type="InterPro" id="IPR004572">
    <property type="entry name" value="Protoporphyrinogen_oxidase"/>
</dbReference>
<evidence type="ECO:0000256" key="9">
    <source>
        <dbReference type="ARBA" id="ARBA00023244"/>
    </source>
</evidence>
<dbReference type="PANTHER" id="PTHR42923">
    <property type="entry name" value="PROTOPORPHYRINOGEN OXIDASE"/>
    <property type="match status" value="1"/>
</dbReference>
<dbReference type="Pfam" id="PF01593">
    <property type="entry name" value="Amino_oxidase"/>
    <property type="match status" value="1"/>
</dbReference>
<reference evidence="13" key="1">
    <citation type="journal article" date="2020" name="BMC">
        <title>Leishmania infection induces a limited differential gene expression in the sand fly midgut.</title>
        <authorList>
            <person name="Coutinho-Abreu I.V."/>
            <person name="Serafim T.D."/>
            <person name="Meneses C."/>
            <person name="Kamhawi S."/>
            <person name="Oliveira F."/>
            <person name="Valenzuela J.G."/>
        </authorList>
    </citation>
    <scope>NUCLEOTIDE SEQUENCE</scope>
    <source>
        <strain evidence="13">Jacobina</strain>
        <tissue evidence="13">Midgut</tissue>
    </source>
</reference>
<evidence type="ECO:0000256" key="7">
    <source>
        <dbReference type="ARBA" id="ARBA00023002"/>
    </source>
</evidence>
<dbReference type="SUPFAM" id="SSF51905">
    <property type="entry name" value="FAD/NAD(P)-binding domain"/>
    <property type="match status" value="1"/>
</dbReference>
<comment type="subcellular location">
    <subcellularLocation>
        <location evidence="11">Mitochondrion inner membrane</location>
    </subcellularLocation>
</comment>
<dbReference type="InterPro" id="IPR050464">
    <property type="entry name" value="Zeta_carotene_desat/Oxidored"/>
</dbReference>
<comment type="catalytic activity">
    <reaction evidence="10 11">
        <text>protoporphyrinogen IX + 3 O2 = protoporphyrin IX + 3 H2O2</text>
        <dbReference type="Rhea" id="RHEA:25576"/>
        <dbReference type="ChEBI" id="CHEBI:15379"/>
        <dbReference type="ChEBI" id="CHEBI:16240"/>
        <dbReference type="ChEBI" id="CHEBI:57306"/>
        <dbReference type="ChEBI" id="CHEBI:57307"/>
        <dbReference type="EC" id="1.3.3.4"/>
    </reaction>
</comment>
<evidence type="ECO:0000256" key="3">
    <source>
        <dbReference type="ARBA" id="ARBA00010551"/>
    </source>
</evidence>
<dbReference type="Gene3D" id="3.50.50.60">
    <property type="entry name" value="FAD/NAD(P)-binding domain"/>
    <property type="match status" value="1"/>
</dbReference>
<organism evidence="13">
    <name type="scientific">Lutzomyia longipalpis</name>
    <name type="common">Sand fly</name>
    <dbReference type="NCBI Taxonomy" id="7200"/>
    <lineage>
        <taxon>Eukaryota</taxon>
        <taxon>Metazoa</taxon>
        <taxon>Ecdysozoa</taxon>
        <taxon>Arthropoda</taxon>
        <taxon>Hexapoda</taxon>
        <taxon>Insecta</taxon>
        <taxon>Pterygota</taxon>
        <taxon>Neoptera</taxon>
        <taxon>Endopterygota</taxon>
        <taxon>Diptera</taxon>
        <taxon>Nematocera</taxon>
        <taxon>Psychodoidea</taxon>
        <taxon>Psychodidae</taxon>
        <taxon>Lutzomyia</taxon>
        <taxon>Lutzomyia</taxon>
    </lineage>
</organism>
<dbReference type="EC" id="1.3.3.4" evidence="4 11"/>
<evidence type="ECO:0000256" key="1">
    <source>
        <dbReference type="ARBA" id="ARBA00002600"/>
    </source>
</evidence>
<dbReference type="GO" id="GO:0005743">
    <property type="term" value="C:mitochondrial inner membrane"/>
    <property type="evidence" value="ECO:0007669"/>
    <property type="project" value="UniProtKB-SubCell"/>
</dbReference>
<dbReference type="SUPFAM" id="SSF54373">
    <property type="entry name" value="FAD-linked reductases, C-terminal domain"/>
    <property type="match status" value="1"/>
</dbReference>
<protein>
    <recommendedName>
        <fullName evidence="4 11">Protoporphyrinogen oxidase</fullName>
        <ecNumber evidence="4 11">1.3.3.4</ecNumber>
    </recommendedName>
</protein>
<dbReference type="FunFam" id="3.50.50.60:FF:000193">
    <property type="entry name" value="Protoporphyrinogen oxidase"/>
    <property type="match status" value="1"/>
</dbReference>
<dbReference type="PANTHER" id="PTHR42923:SF3">
    <property type="entry name" value="PROTOPORPHYRINOGEN OXIDASE"/>
    <property type="match status" value="1"/>
</dbReference>
<keyword evidence="8 11" id="KW-0350">Heme biosynthesis</keyword>
<evidence type="ECO:0000259" key="12">
    <source>
        <dbReference type="Pfam" id="PF01593"/>
    </source>
</evidence>
<dbReference type="EMBL" id="GITU01007506">
    <property type="protein sequence ID" value="MBC1176209.1"/>
    <property type="molecule type" value="Transcribed_RNA"/>
</dbReference>
<dbReference type="InterPro" id="IPR036188">
    <property type="entry name" value="FAD/NAD-bd_sf"/>
</dbReference>
<keyword evidence="5 11" id="KW-0285">Flavoprotein</keyword>
<sequence>MPSILGGGLSGLSAAFYLLHKGVSGRQIQLFEASARYGGWIKSVQQKGGEFIFECGPRTIRPVGESGRNTLALLEALKLEQEIVPILKSSPAARRRMIYVNGQLHVLPSSLMGALKKQSPFSRPLVSALFHDIRTGKSSELLEDESMYSFVHRRFGQEIADYAISPMICGICAGNAKEISVKFLMKDLFAKEQQYGGVVRGMLGSALSSKQGKKTNQDASKLAQRAKTEKWSIYSLKGGLETLPKTLFQHLNENYVKITPNSECISMNFGQNGVDFQFRDSTEATESVVAALPSYKLSEIVKQQHPMLSEMLSGIPYVDVGVVNVQYSSPDVLKEQGFGFLAAPLEKIPILGVIFDSCCFDTKPNTVLTVMMGGHWFREYFGESPKEGDLLATAQKYLKEILKIQESPTESRVNILRKCIPQYIVGHHARVEGIRKYIVDKKLPLSLCGAAYDGVGINDVILSARSAVDALKAHGIY</sequence>
<proteinExistence type="inferred from homology"/>
<keyword evidence="6 11" id="KW-0274">FAD</keyword>
<evidence type="ECO:0000256" key="8">
    <source>
        <dbReference type="ARBA" id="ARBA00023133"/>
    </source>
</evidence>
<name>A0A7G3AVE8_LUTLO</name>
<dbReference type="InterPro" id="IPR002937">
    <property type="entry name" value="Amino_oxidase"/>
</dbReference>
<comment type="similarity">
    <text evidence="3 11">Belongs to the protoporphyrinogen/coproporphyrinogen oxidase family. Protoporphyrinogen oxidase subfamily.</text>
</comment>
<evidence type="ECO:0000256" key="11">
    <source>
        <dbReference type="RuleBase" id="RU367069"/>
    </source>
</evidence>
<dbReference type="UniPathway" id="UPA00251">
    <property type="reaction ID" value="UER00324"/>
</dbReference>
<dbReference type="GO" id="GO:0006782">
    <property type="term" value="P:protoporphyrinogen IX biosynthetic process"/>
    <property type="evidence" value="ECO:0007669"/>
    <property type="project" value="UniProtKB-UniRule"/>
</dbReference>
<evidence type="ECO:0000313" key="13">
    <source>
        <dbReference type="EMBL" id="MBC1176209.1"/>
    </source>
</evidence>